<dbReference type="EMBL" id="SWLG01000004">
    <property type="protein sequence ID" value="TLS38021.1"/>
    <property type="molecule type" value="Genomic_DNA"/>
</dbReference>
<reference evidence="3 4" key="1">
    <citation type="submission" date="2019-04" db="EMBL/GenBank/DDBJ databases">
        <title>Bacillus caeni sp. nov., a bacterium isolated from mangrove sediment.</title>
        <authorList>
            <person name="Huang H."/>
            <person name="Mo K."/>
            <person name="Hu Y."/>
        </authorList>
    </citation>
    <scope>NUCLEOTIDE SEQUENCE [LARGE SCALE GENOMIC DNA]</scope>
    <source>
        <strain evidence="3 4">HB172195</strain>
    </source>
</reference>
<gene>
    <name evidence="3" type="ORF">FCL54_05600</name>
</gene>
<dbReference type="AlphaFoldDB" id="A0A5R9F4Q9"/>
<organism evidence="3 4">
    <name type="scientific">Exobacillus caeni</name>
    <dbReference type="NCBI Taxonomy" id="2574798"/>
    <lineage>
        <taxon>Bacteria</taxon>
        <taxon>Bacillati</taxon>
        <taxon>Bacillota</taxon>
        <taxon>Bacilli</taxon>
        <taxon>Bacillales</taxon>
        <taxon>Guptibacillaceae</taxon>
        <taxon>Exobacillus</taxon>
    </lineage>
</organism>
<dbReference type="InterPro" id="IPR056174">
    <property type="entry name" value="SpoVR_N"/>
</dbReference>
<dbReference type="Pfam" id="PF24755">
    <property type="entry name" value="SpoVR_C"/>
    <property type="match status" value="1"/>
</dbReference>
<keyword evidence="4" id="KW-1185">Reference proteome</keyword>
<name>A0A5R9F4Q9_9BACL</name>
<feature type="domain" description="SpoVR protein-like N-terminal" evidence="1">
    <location>
        <begin position="5"/>
        <end position="394"/>
    </location>
</feature>
<sequence>MTSNNKTLEHAIEEITEIAKGFGLDFYPMRYEVCPADIIYTFGAYGMPTRFSHWSFGKQFHRMKLQYDLGLSKIYELVINSDPCYAFLLDTNSLIQNKLIIAHVLAHCDFFKNNQRFSNTRRDMVESMTATAERVAYYEMVHGKDEVESFLDAVLSIQEHIDPSIMRPKLNYDLEEEETPSKKEESPYEDLWKLDGKQEEDIGTKKKKKKFPPHPEKDLLLFILQYSRELEEWQRDILTMMREEMLYFWPQLETKVMNEGWASFWHQRILRELDLTTDESVEFAKLNANVVQPSRTRINPYYLGLKIFEHIEDIYNEPTEEMRMREVKPGSGREKIFEVREIESDISFIRNYLTKDLVQKEDLYLFEKKGRDYRITDKDWQNVRDQLVNMRVNGGFPYLTVTDGDYLKSGELYLNHSYEGIELDIKYLEKVMPYVYQLWGRPIHLQSVIEDKEVVFSYDGKKIHRRYI</sequence>
<dbReference type="OrthoDB" id="9784270at2"/>
<dbReference type="Pfam" id="PF04293">
    <property type="entry name" value="SpoVR"/>
    <property type="match status" value="1"/>
</dbReference>
<protein>
    <submittedName>
        <fullName evidence="3">SpoVR family protein</fullName>
    </submittedName>
</protein>
<dbReference type="PANTHER" id="PTHR30029">
    <property type="entry name" value="STAGE V SPORULATION PROTEIN R"/>
    <property type="match status" value="1"/>
</dbReference>
<dbReference type="RefSeq" id="WP_138124076.1">
    <property type="nucleotide sequence ID" value="NZ_SWLG01000004.1"/>
</dbReference>
<evidence type="ECO:0000259" key="2">
    <source>
        <dbReference type="Pfam" id="PF24755"/>
    </source>
</evidence>
<feature type="domain" description="SpoVR-like C-terminal" evidence="2">
    <location>
        <begin position="397"/>
        <end position="448"/>
    </location>
</feature>
<dbReference type="PANTHER" id="PTHR30029:SF2">
    <property type="entry name" value="STAGE V SPORULATION PROTEIN R"/>
    <property type="match status" value="1"/>
</dbReference>
<evidence type="ECO:0000313" key="4">
    <source>
        <dbReference type="Proteomes" id="UP000308230"/>
    </source>
</evidence>
<proteinExistence type="predicted"/>
<dbReference type="InterPro" id="IPR007390">
    <property type="entry name" value="Spore_V_R"/>
</dbReference>
<evidence type="ECO:0000313" key="3">
    <source>
        <dbReference type="EMBL" id="TLS38021.1"/>
    </source>
</evidence>
<accession>A0A5R9F4Q9</accession>
<dbReference type="InterPro" id="IPR057008">
    <property type="entry name" value="SpoVR-like_C"/>
</dbReference>
<evidence type="ECO:0000259" key="1">
    <source>
        <dbReference type="Pfam" id="PF04293"/>
    </source>
</evidence>
<comment type="caution">
    <text evidence="3">The sequence shown here is derived from an EMBL/GenBank/DDBJ whole genome shotgun (WGS) entry which is preliminary data.</text>
</comment>
<dbReference type="Proteomes" id="UP000308230">
    <property type="component" value="Unassembled WGS sequence"/>
</dbReference>